<protein>
    <submittedName>
        <fullName evidence="2">Uncharacterized protein</fullName>
    </submittedName>
</protein>
<feature type="compositionally biased region" description="Pro residues" evidence="1">
    <location>
        <begin position="55"/>
        <end position="65"/>
    </location>
</feature>
<gene>
    <name evidence="2" type="ORF">E1212_02115</name>
</gene>
<keyword evidence="3" id="KW-1185">Reference proteome</keyword>
<comment type="caution">
    <text evidence="2">The sequence shown here is derived from an EMBL/GenBank/DDBJ whole genome shotgun (WGS) entry which is preliminary data.</text>
</comment>
<feature type="region of interest" description="Disordered" evidence="1">
    <location>
        <begin position="1"/>
        <end position="72"/>
    </location>
</feature>
<feature type="compositionally biased region" description="Basic and acidic residues" evidence="1">
    <location>
        <begin position="29"/>
        <end position="42"/>
    </location>
</feature>
<evidence type="ECO:0000256" key="1">
    <source>
        <dbReference type="SAM" id="MobiDB-lite"/>
    </source>
</evidence>
<dbReference type="EMBL" id="SMKL01000003">
    <property type="protein sequence ID" value="TDC54570.1"/>
    <property type="molecule type" value="Genomic_DNA"/>
</dbReference>
<dbReference type="AlphaFoldDB" id="A0A4R4RWS3"/>
<evidence type="ECO:0000313" key="2">
    <source>
        <dbReference type="EMBL" id="TDC54570.1"/>
    </source>
</evidence>
<proteinExistence type="predicted"/>
<organism evidence="2 3">
    <name type="scientific">Jiangella ureilytica</name>
    <dbReference type="NCBI Taxonomy" id="2530374"/>
    <lineage>
        <taxon>Bacteria</taxon>
        <taxon>Bacillati</taxon>
        <taxon>Actinomycetota</taxon>
        <taxon>Actinomycetes</taxon>
        <taxon>Jiangellales</taxon>
        <taxon>Jiangellaceae</taxon>
        <taxon>Jiangella</taxon>
    </lineage>
</organism>
<dbReference type="RefSeq" id="WP_131978416.1">
    <property type="nucleotide sequence ID" value="NZ_SMKL01000003.1"/>
</dbReference>
<reference evidence="2 3" key="1">
    <citation type="submission" date="2019-02" db="EMBL/GenBank/DDBJ databases">
        <title>Draft genome sequences of novel Actinobacteria.</title>
        <authorList>
            <person name="Sahin N."/>
            <person name="Ay H."/>
            <person name="Saygin H."/>
        </authorList>
    </citation>
    <scope>NUCLEOTIDE SEQUENCE [LARGE SCALE GENOMIC DNA]</scope>
    <source>
        <strain evidence="2 3">KC603</strain>
    </source>
</reference>
<sequence length="151" mass="16076">MTEHDGARPIHTAPDSTHVVTDGFAPSPHETRPLELHPDRPGVDTAPDIVALPDPQNPGPRPPGDPGTASREELEMALRRAQLVADDCASLLDPAQRAMEEGAWVSRLADEFSTGLTVHARLAGSIADSCVETVQIALDTRGDDDPLEVHA</sequence>
<accession>A0A4R4RWS3</accession>
<evidence type="ECO:0000313" key="3">
    <source>
        <dbReference type="Proteomes" id="UP000295621"/>
    </source>
</evidence>
<dbReference type="OrthoDB" id="5198715at2"/>
<name>A0A4R4RWS3_9ACTN</name>
<dbReference type="Proteomes" id="UP000295621">
    <property type="component" value="Unassembled WGS sequence"/>
</dbReference>